<feature type="region of interest" description="Disordered" evidence="2">
    <location>
        <begin position="131"/>
        <end position="150"/>
    </location>
</feature>
<feature type="compositionally biased region" description="Polar residues" evidence="2">
    <location>
        <begin position="179"/>
        <end position="191"/>
    </location>
</feature>
<keyword evidence="3" id="KW-0812">Transmembrane</keyword>
<sequence length="207" mass="21991">MRGTTNPKTGKAGKPTKTSAAGSARGSSRGSGRGRSVARTRSAGPIAFFVTLFIVALGTIQLLSTFYTYALNLSELNGLKRQEAALIAKKESLENDIERWNDKAYVAAQARERLGFVFPGEQVVKVAHPEAVTGESGAKDSANADGEASGKTLPWYSELAYSFEKADRAQSDANADDNVGSSANDSSNENDTSSKTDTSNENKDDNQ</sequence>
<keyword evidence="5" id="KW-1185">Reference proteome</keyword>
<dbReference type="Pfam" id="PF04977">
    <property type="entry name" value="DivIC"/>
    <property type="match status" value="1"/>
</dbReference>
<keyword evidence="1" id="KW-0175">Coiled coil</keyword>
<evidence type="ECO:0000313" key="5">
    <source>
        <dbReference type="Proteomes" id="UP000326336"/>
    </source>
</evidence>
<evidence type="ECO:0000256" key="3">
    <source>
        <dbReference type="SAM" id="Phobius"/>
    </source>
</evidence>
<name>A0A5N5RFW9_9BIFI</name>
<proteinExistence type="predicted"/>
<gene>
    <name evidence="4" type="ORF">EHS19_08010</name>
</gene>
<feature type="compositionally biased region" description="Basic and acidic residues" evidence="2">
    <location>
        <begin position="192"/>
        <end position="207"/>
    </location>
</feature>
<feature type="region of interest" description="Disordered" evidence="2">
    <location>
        <begin position="1"/>
        <end position="38"/>
    </location>
</feature>
<protein>
    <submittedName>
        <fullName evidence="4">Septum formation initiator family protein</fullName>
    </submittedName>
</protein>
<evidence type="ECO:0000256" key="2">
    <source>
        <dbReference type="SAM" id="MobiDB-lite"/>
    </source>
</evidence>
<dbReference type="AlphaFoldDB" id="A0A5N5RFW9"/>
<accession>A0A5N5RFW9</accession>
<reference evidence="4 5" key="1">
    <citation type="journal article" date="2019" name="Int. J. Syst. Evol. Microbiol.">
        <title>Bifidobacterium jacchi sp. nov., isolated from the faeces of a baby common marmoset (Callithrix jacchus).</title>
        <authorList>
            <person name="Modesto M."/>
            <person name="Watanabe K."/>
            <person name="Arita M."/>
            <person name="Satti M."/>
            <person name="Oki K."/>
            <person name="Sciavilla P."/>
            <person name="Patavino C."/>
            <person name="Camma C."/>
            <person name="Michelini S."/>
            <person name="Sgorbati B."/>
            <person name="Mattarelli P."/>
        </authorList>
    </citation>
    <scope>NUCLEOTIDE SEQUENCE [LARGE SCALE GENOMIC DNA]</scope>
    <source>
        <strain evidence="4 5">MRM 9.3</strain>
    </source>
</reference>
<evidence type="ECO:0000256" key="1">
    <source>
        <dbReference type="SAM" id="Coils"/>
    </source>
</evidence>
<comment type="caution">
    <text evidence="4">The sequence shown here is derived from an EMBL/GenBank/DDBJ whole genome shotgun (WGS) entry which is preliminary data.</text>
</comment>
<evidence type="ECO:0000313" key="4">
    <source>
        <dbReference type="EMBL" id="KAB5606158.1"/>
    </source>
</evidence>
<keyword evidence="3" id="KW-1133">Transmembrane helix</keyword>
<organism evidence="4 5">
    <name type="scientific">Bifidobacterium jacchi</name>
    <dbReference type="NCBI Taxonomy" id="2490545"/>
    <lineage>
        <taxon>Bacteria</taxon>
        <taxon>Bacillati</taxon>
        <taxon>Actinomycetota</taxon>
        <taxon>Actinomycetes</taxon>
        <taxon>Bifidobacteriales</taxon>
        <taxon>Bifidobacteriaceae</taxon>
        <taxon>Bifidobacterium</taxon>
    </lineage>
</organism>
<dbReference type="OrthoDB" id="5187715at2"/>
<dbReference type="EMBL" id="RQSP01000030">
    <property type="protein sequence ID" value="KAB5606158.1"/>
    <property type="molecule type" value="Genomic_DNA"/>
</dbReference>
<feature type="transmembrane region" description="Helical" evidence="3">
    <location>
        <begin position="46"/>
        <end position="71"/>
    </location>
</feature>
<dbReference type="InterPro" id="IPR007060">
    <property type="entry name" value="FtsL/DivIC"/>
</dbReference>
<dbReference type="Proteomes" id="UP000326336">
    <property type="component" value="Unassembled WGS sequence"/>
</dbReference>
<keyword evidence="3" id="KW-0472">Membrane</keyword>
<feature type="coiled-coil region" evidence="1">
    <location>
        <begin position="76"/>
        <end position="103"/>
    </location>
</feature>
<feature type="region of interest" description="Disordered" evidence="2">
    <location>
        <begin position="166"/>
        <end position="207"/>
    </location>
</feature>